<keyword evidence="1" id="KW-0175">Coiled coil</keyword>
<gene>
    <name evidence="3" type="ORF">BKG61_22510</name>
</gene>
<dbReference type="Gene3D" id="1.10.260.40">
    <property type="entry name" value="lambda repressor-like DNA-binding domains"/>
    <property type="match status" value="1"/>
</dbReference>
<reference evidence="3 4" key="1">
    <citation type="submission" date="2016-10" db="EMBL/GenBank/DDBJ databases">
        <title>Evaluation of Human, Animal and Environmental Mycobacterium chelonae Isolates by Core Genome Phylogenomic Analysis, Targeted Gene Comparison, and Anti-microbial Susceptibility Patterns: A Tale of Mistaken Identities.</title>
        <authorList>
            <person name="Fogelson S.B."/>
            <person name="Camus A.C."/>
            <person name="Lorenz W."/>
            <person name="Vasireddy R."/>
            <person name="Vasireddy S."/>
            <person name="Smith T."/>
            <person name="Brown-Elliott B.A."/>
            <person name="Wallace R.J.Jr."/>
            <person name="Hasan N.A."/>
            <person name="Reischl U."/>
            <person name="Sanchez S."/>
        </authorList>
    </citation>
    <scope>NUCLEOTIDE SEQUENCE [LARGE SCALE GENOMIC DNA]</scope>
    <source>
        <strain evidence="3 4">24999</strain>
    </source>
</reference>
<feature type="domain" description="HTH cro/C1-type" evidence="2">
    <location>
        <begin position="23"/>
        <end position="84"/>
    </location>
</feature>
<evidence type="ECO:0000259" key="2">
    <source>
        <dbReference type="PROSITE" id="PS50943"/>
    </source>
</evidence>
<dbReference type="STRING" id="1908205.BKG60_07300"/>
<dbReference type="Proteomes" id="UP000179636">
    <property type="component" value="Unassembled WGS sequence"/>
</dbReference>
<dbReference type="InterPro" id="IPR001387">
    <property type="entry name" value="Cro/C1-type_HTH"/>
</dbReference>
<protein>
    <recommendedName>
        <fullName evidence="2">HTH cro/C1-type domain-containing protein</fullName>
    </recommendedName>
</protein>
<keyword evidence="4" id="KW-1185">Reference proteome</keyword>
<dbReference type="SUPFAM" id="SSF47413">
    <property type="entry name" value="lambda repressor-like DNA-binding domains"/>
    <property type="match status" value="1"/>
</dbReference>
<dbReference type="InterPro" id="IPR010982">
    <property type="entry name" value="Lambda_DNA-bd_dom_sf"/>
</dbReference>
<evidence type="ECO:0000256" key="1">
    <source>
        <dbReference type="SAM" id="Coils"/>
    </source>
</evidence>
<accession>A0A1Q9WF19</accession>
<comment type="caution">
    <text evidence="3">The sequence shown here is derived from an EMBL/GenBank/DDBJ whole genome shotgun (WGS) entry which is preliminary data.</text>
</comment>
<accession>A0A1S1JWR3</accession>
<dbReference type="PROSITE" id="PS50943">
    <property type="entry name" value="HTH_CROC1"/>
    <property type="match status" value="1"/>
</dbReference>
<name>A0A1S1JWR3_9MYCO</name>
<dbReference type="RefSeq" id="WP_070946336.1">
    <property type="nucleotide sequence ID" value="NZ_MLCL01000024.1"/>
</dbReference>
<evidence type="ECO:0000313" key="4">
    <source>
        <dbReference type="Proteomes" id="UP000179636"/>
    </source>
</evidence>
<organism evidence="3 4">
    <name type="scientific">Mycobacterium syngnathidarum</name>
    <dbReference type="NCBI Taxonomy" id="1908205"/>
    <lineage>
        <taxon>Bacteria</taxon>
        <taxon>Bacillati</taxon>
        <taxon>Actinomycetota</taxon>
        <taxon>Actinomycetes</taxon>
        <taxon>Mycobacteriales</taxon>
        <taxon>Mycobacteriaceae</taxon>
        <taxon>Mycobacterium</taxon>
    </lineage>
</organism>
<dbReference type="AlphaFoldDB" id="A0A1S1JWR3"/>
<dbReference type="EMBL" id="MLHV01000025">
    <property type="protein sequence ID" value="OHT93189.1"/>
    <property type="molecule type" value="Genomic_DNA"/>
</dbReference>
<feature type="coiled-coil region" evidence="1">
    <location>
        <begin position="170"/>
        <end position="197"/>
    </location>
</feature>
<dbReference type="GO" id="GO:0003677">
    <property type="term" value="F:DNA binding"/>
    <property type="evidence" value="ECO:0007669"/>
    <property type="project" value="InterPro"/>
</dbReference>
<evidence type="ECO:0000313" key="3">
    <source>
        <dbReference type="EMBL" id="OHT93189.1"/>
    </source>
</evidence>
<proteinExistence type="predicted"/>
<dbReference type="CDD" id="cd00093">
    <property type="entry name" value="HTH_XRE"/>
    <property type="match status" value="1"/>
</dbReference>
<sequence>MPSIDPSAKAWELTLSKRVGETVQRLRAELGLTAMQLSERTRELGYPISRVAISKIESNSRAGKLDVAEWIVLAYALDVPPGALLYPDLPDGSVEVLPGWVLPAWVAMLSLDGETKGVADPVQFPELTSLASMTLRRFAKEEDRKAAWGLHSAEMGQARAEKREPRSEVVEAALRSVAQISRDIADLNQRMAEIEGAVVKDVDENDA</sequence>
<dbReference type="OrthoDB" id="4752614at2"/>